<dbReference type="Proteomes" id="UP001142444">
    <property type="component" value="Unassembled WGS sequence"/>
</dbReference>
<dbReference type="RefSeq" id="WP_039197406.1">
    <property type="nucleotide sequence ID" value="NZ_CBCRTM010000001.1"/>
</dbReference>
<keyword evidence="2 3" id="KW-0732">Signal</keyword>
<evidence type="ECO:0000256" key="3">
    <source>
        <dbReference type="SAM" id="SignalP"/>
    </source>
</evidence>
<dbReference type="Pfam" id="PF07361">
    <property type="entry name" value="Cytochrom_B562"/>
    <property type="match status" value="1"/>
</dbReference>
<dbReference type="GO" id="GO:0009055">
    <property type="term" value="F:electron transfer activity"/>
    <property type="evidence" value="ECO:0007669"/>
    <property type="project" value="InterPro"/>
</dbReference>
<comment type="similarity">
    <text evidence="1">Belongs to the cytochrome b562 family.</text>
</comment>
<dbReference type="KEGG" id="aeu:ACEE_06175"/>
<protein>
    <submittedName>
        <fullName evidence="4">Cytochrome b562</fullName>
    </submittedName>
</protein>
<dbReference type="GO" id="GO:0042597">
    <property type="term" value="C:periplasmic space"/>
    <property type="evidence" value="ECO:0007669"/>
    <property type="project" value="InterPro"/>
</dbReference>
<feature type="chain" id="PRO_5041037666" evidence="3">
    <location>
        <begin position="22"/>
        <end position="124"/>
    </location>
</feature>
<dbReference type="EMBL" id="JAPHVQ010000001">
    <property type="protein sequence ID" value="MDE8033803.1"/>
    <property type="molecule type" value="Genomic_DNA"/>
</dbReference>
<evidence type="ECO:0000313" key="4">
    <source>
        <dbReference type="EMBL" id="MDE8033803.1"/>
    </source>
</evidence>
<dbReference type="GeneID" id="92743093"/>
<dbReference type="InterPro" id="IPR009155">
    <property type="entry name" value="Cyt_b562"/>
</dbReference>
<dbReference type="AlphaFoldDB" id="A0A0A7MHV0"/>
<proteinExistence type="inferred from homology"/>
<gene>
    <name evidence="4" type="ORF">OQ257_01260</name>
</gene>
<organism evidence="4 5">
    <name type="scientific">Actinobacillus equuli subsp. equuli</name>
    <dbReference type="NCBI Taxonomy" id="202947"/>
    <lineage>
        <taxon>Bacteria</taxon>
        <taxon>Pseudomonadati</taxon>
        <taxon>Pseudomonadota</taxon>
        <taxon>Gammaproteobacteria</taxon>
        <taxon>Pasteurellales</taxon>
        <taxon>Pasteurellaceae</taxon>
        <taxon>Actinobacillus</taxon>
    </lineage>
</organism>
<dbReference type="GO" id="GO:0022900">
    <property type="term" value="P:electron transport chain"/>
    <property type="evidence" value="ECO:0007669"/>
    <property type="project" value="InterPro"/>
</dbReference>
<feature type="signal peptide" evidence="3">
    <location>
        <begin position="1"/>
        <end position="21"/>
    </location>
</feature>
<reference evidence="4" key="2">
    <citation type="journal article" date="2023" name="Pathogens">
        <title>Pathological Features and Genomic Characterization of an Actinobacillus equuli subsp. equuli Bearing Unique Virulence-Associated Genes from an Adult Horse with Pleuropneumonia.</title>
        <authorList>
            <person name="Kamali M."/>
            <person name="Carossino M."/>
            <person name="Del Piero F."/>
            <person name="Peak L."/>
            <person name="Mitchell M.S."/>
            <person name="Willette J."/>
            <person name="Baker R."/>
            <person name="Li F."/>
            <person name="Kenez A."/>
            <person name="Balasuriya U.B.R."/>
            <person name="Go Y.Y."/>
        </authorList>
    </citation>
    <scope>NUCLEOTIDE SEQUENCE</scope>
    <source>
        <strain evidence="4">4524</strain>
    </source>
</reference>
<name>A0A0A7MHV0_ACTEU</name>
<keyword evidence="5" id="KW-1185">Reference proteome</keyword>
<evidence type="ECO:0000256" key="1">
    <source>
        <dbReference type="ARBA" id="ARBA00005523"/>
    </source>
</evidence>
<dbReference type="InterPro" id="IPR010980">
    <property type="entry name" value="Cyt_c/b562"/>
</dbReference>
<sequence length="124" mass="14038">MKKFKWLVVATVLAFSSMAFSKGVMMEMFQMKKQLNVLQDAETTEQFQTSVAAFLLQAEKAKETMPASLDGDQERFVGYQAAMQQVIDVAKQAEQQAQAGNLDQAKQTLEALDDMKKKYHSEYK</sequence>
<evidence type="ECO:0000256" key="2">
    <source>
        <dbReference type="ARBA" id="ARBA00022729"/>
    </source>
</evidence>
<dbReference type="SUPFAM" id="SSF47175">
    <property type="entry name" value="Cytochromes"/>
    <property type="match status" value="1"/>
</dbReference>
<dbReference type="GO" id="GO:0020037">
    <property type="term" value="F:heme binding"/>
    <property type="evidence" value="ECO:0007669"/>
    <property type="project" value="InterPro"/>
</dbReference>
<evidence type="ECO:0000313" key="5">
    <source>
        <dbReference type="Proteomes" id="UP001142444"/>
    </source>
</evidence>
<dbReference type="GO" id="GO:0005506">
    <property type="term" value="F:iron ion binding"/>
    <property type="evidence" value="ECO:0007669"/>
    <property type="project" value="InterPro"/>
</dbReference>
<dbReference type="Gene3D" id="1.20.120.10">
    <property type="entry name" value="Cytochrome c/b562"/>
    <property type="match status" value="1"/>
</dbReference>
<comment type="caution">
    <text evidence="4">The sequence shown here is derived from an EMBL/GenBank/DDBJ whole genome shotgun (WGS) entry which is preliminary data.</text>
</comment>
<accession>A0A0A7MHV0</accession>
<reference evidence="4" key="1">
    <citation type="submission" date="2022-11" db="EMBL/GenBank/DDBJ databases">
        <authorList>
            <person name="Kamali M."/>
            <person name="Peak L."/>
            <person name="Go Y.Y."/>
            <person name="Balasuriya U.B.R."/>
            <person name="Carossino M."/>
        </authorList>
    </citation>
    <scope>NUCLEOTIDE SEQUENCE</scope>
    <source>
        <strain evidence="4">4524</strain>
    </source>
</reference>